<comment type="caution">
    <text evidence="5">The sequence shown here is derived from an EMBL/GenBank/DDBJ whole genome shotgun (WGS) entry which is preliminary data.</text>
</comment>
<dbReference type="InterPro" id="IPR052016">
    <property type="entry name" value="Bact_Sigma-Reg"/>
</dbReference>
<dbReference type="Gene3D" id="3.30.565.10">
    <property type="entry name" value="Histidine kinase-like ATPase, C-terminal domain"/>
    <property type="match status" value="1"/>
</dbReference>
<dbReference type="NCBIfam" id="TIGR00229">
    <property type="entry name" value="sensory_box"/>
    <property type="match status" value="1"/>
</dbReference>
<dbReference type="PANTHER" id="PTHR43156">
    <property type="entry name" value="STAGE II SPORULATION PROTEIN E-RELATED"/>
    <property type="match status" value="1"/>
</dbReference>
<dbReference type="InterPro" id="IPR036890">
    <property type="entry name" value="HATPase_C_sf"/>
</dbReference>
<dbReference type="Pfam" id="PF13581">
    <property type="entry name" value="HATPase_c_2"/>
    <property type="match status" value="1"/>
</dbReference>
<evidence type="ECO:0000256" key="1">
    <source>
        <dbReference type="ARBA" id="ARBA00006402"/>
    </source>
</evidence>
<dbReference type="InterPro" id="IPR003594">
    <property type="entry name" value="HATPase_dom"/>
</dbReference>
<evidence type="ECO:0000256" key="2">
    <source>
        <dbReference type="ARBA" id="ARBA00022801"/>
    </source>
</evidence>
<evidence type="ECO:0000313" key="6">
    <source>
        <dbReference type="Proteomes" id="UP001501391"/>
    </source>
</evidence>
<dbReference type="SUPFAM" id="SSF55781">
    <property type="entry name" value="GAF domain-like"/>
    <property type="match status" value="1"/>
</dbReference>
<evidence type="ECO:0000259" key="4">
    <source>
        <dbReference type="PROSITE" id="PS50112"/>
    </source>
</evidence>
<dbReference type="InterPro" id="IPR001932">
    <property type="entry name" value="PPM-type_phosphatase-like_dom"/>
</dbReference>
<organism evidence="5 6">
    <name type="scientific">Streptomyces bangladeshensis</name>
    <dbReference type="NCBI Taxonomy" id="295352"/>
    <lineage>
        <taxon>Bacteria</taxon>
        <taxon>Bacillati</taxon>
        <taxon>Actinomycetota</taxon>
        <taxon>Actinomycetes</taxon>
        <taxon>Kitasatosporales</taxon>
        <taxon>Streptomycetaceae</taxon>
        <taxon>Streptomyces</taxon>
    </lineage>
</organism>
<dbReference type="PANTHER" id="PTHR43156:SF2">
    <property type="entry name" value="STAGE II SPORULATION PROTEIN E"/>
    <property type="match status" value="1"/>
</dbReference>
<feature type="domain" description="Phytochrome chromophore attachment site" evidence="3">
    <location>
        <begin position="162"/>
        <end position="305"/>
    </location>
</feature>
<dbReference type="Proteomes" id="UP001501391">
    <property type="component" value="Unassembled WGS sequence"/>
</dbReference>
<dbReference type="Gene3D" id="3.30.450.20">
    <property type="entry name" value="PAS domain"/>
    <property type="match status" value="1"/>
</dbReference>
<dbReference type="InterPro" id="IPR003018">
    <property type="entry name" value="GAF"/>
</dbReference>
<reference evidence="6" key="1">
    <citation type="journal article" date="2019" name="Int. J. Syst. Evol. Microbiol.">
        <title>The Global Catalogue of Microorganisms (GCM) 10K type strain sequencing project: providing services to taxonomists for standard genome sequencing and annotation.</title>
        <authorList>
            <consortium name="The Broad Institute Genomics Platform"/>
            <consortium name="The Broad Institute Genome Sequencing Center for Infectious Disease"/>
            <person name="Wu L."/>
            <person name="Ma J."/>
        </authorList>
    </citation>
    <scope>NUCLEOTIDE SEQUENCE [LARGE SCALE GENOMIC DNA]</scope>
    <source>
        <strain evidence="6">JCM 14924</strain>
    </source>
</reference>
<dbReference type="PROSITE" id="PS50046">
    <property type="entry name" value="PHYTOCHROME_2"/>
    <property type="match status" value="1"/>
</dbReference>
<keyword evidence="6" id="KW-1185">Reference proteome</keyword>
<dbReference type="Pfam" id="PF08448">
    <property type="entry name" value="PAS_4"/>
    <property type="match status" value="1"/>
</dbReference>
<dbReference type="SUPFAM" id="SSF55785">
    <property type="entry name" value="PYP-like sensor domain (PAS domain)"/>
    <property type="match status" value="1"/>
</dbReference>
<evidence type="ECO:0000259" key="3">
    <source>
        <dbReference type="PROSITE" id="PS50046"/>
    </source>
</evidence>
<dbReference type="SMART" id="SM00065">
    <property type="entry name" value="GAF"/>
    <property type="match status" value="1"/>
</dbReference>
<comment type="similarity">
    <text evidence="1">In the N-terminal section; belongs to the phytochrome family.</text>
</comment>
<dbReference type="CDD" id="cd16936">
    <property type="entry name" value="HATPase_RsbW-like"/>
    <property type="match status" value="1"/>
</dbReference>
<accession>A0ABP5N5T5</accession>
<dbReference type="Gene3D" id="3.30.450.40">
    <property type="match status" value="1"/>
</dbReference>
<dbReference type="Pfam" id="PF07228">
    <property type="entry name" value="SpoIIE"/>
    <property type="match status" value="1"/>
</dbReference>
<dbReference type="InterPro" id="IPR013656">
    <property type="entry name" value="PAS_4"/>
</dbReference>
<protein>
    <submittedName>
        <fullName evidence="5">SpoIIE family protein phosphatase</fullName>
    </submittedName>
</protein>
<gene>
    <name evidence="5" type="ORF">GCM10009787_17910</name>
</gene>
<dbReference type="SMART" id="SM00331">
    <property type="entry name" value="PP2C_SIG"/>
    <property type="match status" value="1"/>
</dbReference>
<keyword evidence="2" id="KW-0378">Hydrolase</keyword>
<dbReference type="SMART" id="SM00091">
    <property type="entry name" value="PAS"/>
    <property type="match status" value="1"/>
</dbReference>
<dbReference type="InterPro" id="IPR000014">
    <property type="entry name" value="PAS"/>
</dbReference>
<dbReference type="Pfam" id="PF01590">
    <property type="entry name" value="GAF"/>
    <property type="match status" value="1"/>
</dbReference>
<sequence length="677" mass="72591">MPSGSAGGDLSATVLETLFTQAPMGLYVFDDQLRIVRYNTAARGVRGLPSDQVCGRRLDEIAEGFHDPELIALARQVLAGQAPVQDRLIRGRHPGDPDREMVISVSVFRVRPGEGHVLGVAVVQDVTARQHAADRLDILHDAHRTIGTSLDVRATAEALADVVVHRFADAITVDVLDDAVRGAALPAGPVDADVPLRRVAFRSVTDRAGRIPPGGLTTFPFPTPFTQSLQDASPRLVARLRADEPWLAADPERARRLTDAGVHSLLVVPLVVRGSVLGVVGCYRHRDPRPYDDEDLSLAEQLAQRTALSIDNARSYARERTVATALQRHLLPRTPPRLTAVDAACLHLPGTERGGGDWYDVIPLSGSRVALTVGDVTGSGIEAAAAMGQVRTALTTLAVRDLAPEELLSCLDGVTGSLTRDTGEPVTASCLYAVFDPVTRTCTAASAGHAAPVAVGPLGEPLSVDPPAGPPLGTGCGRYEALRVELPDGSLLALYTHGLVRSAPDARGTLLRLLGQPDRALRRIADDAVYSLLRGQGEDDAVLLLARTRGLDEDRLAEWTLPEDPAVVGTARRLAEHQLAAWHLEGLAFPTELIVSELVTNAIRYGSPPIRLRMIRDRGLLCEVSDGSSTAPHLRHAHATDEGGRGLEIVAQLADRWGTRFGRRGKTIWCEQRTDDT</sequence>
<dbReference type="InterPro" id="IPR036457">
    <property type="entry name" value="PPM-type-like_dom_sf"/>
</dbReference>
<dbReference type="InterPro" id="IPR029016">
    <property type="entry name" value="GAF-like_dom_sf"/>
</dbReference>
<dbReference type="InterPro" id="IPR016132">
    <property type="entry name" value="Phyto_chromo_attachment"/>
</dbReference>
<dbReference type="SUPFAM" id="SSF55874">
    <property type="entry name" value="ATPase domain of HSP90 chaperone/DNA topoisomerase II/histidine kinase"/>
    <property type="match status" value="1"/>
</dbReference>
<dbReference type="InterPro" id="IPR035965">
    <property type="entry name" value="PAS-like_dom_sf"/>
</dbReference>
<feature type="domain" description="PAS" evidence="4">
    <location>
        <begin position="11"/>
        <end position="66"/>
    </location>
</feature>
<name>A0ABP5N5T5_9ACTN</name>
<dbReference type="RefSeq" id="WP_346162448.1">
    <property type="nucleotide sequence ID" value="NZ_BAAAOQ010000005.1"/>
</dbReference>
<dbReference type="Gene3D" id="3.60.40.10">
    <property type="entry name" value="PPM-type phosphatase domain"/>
    <property type="match status" value="1"/>
</dbReference>
<dbReference type="PROSITE" id="PS50112">
    <property type="entry name" value="PAS"/>
    <property type="match status" value="1"/>
</dbReference>
<evidence type="ECO:0000313" key="5">
    <source>
        <dbReference type="EMBL" id="GAA2193950.1"/>
    </source>
</evidence>
<dbReference type="EMBL" id="BAAAOQ010000005">
    <property type="protein sequence ID" value="GAA2193950.1"/>
    <property type="molecule type" value="Genomic_DNA"/>
</dbReference>
<dbReference type="CDD" id="cd00130">
    <property type="entry name" value="PAS"/>
    <property type="match status" value="1"/>
</dbReference>
<proteinExistence type="inferred from homology"/>